<protein>
    <submittedName>
        <fullName evidence="1">Uncharacterized protein</fullName>
    </submittedName>
</protein>
<keyword evidence="2" id="KW-1185">Reference proteome</keyword>
<dbReference type="RefSeq" id="WP_161695124.1">
    <property type="nucleotide sequence ID" value="NZ_JAAAMU010000002.1"/>
</dbReference>
<proteinExistence type="predicted"/>
<dbReference type="OrthoDB" id="2641610at2"/>
<evidence type="ECO:0000313" key="2">
    <source>
        <dbReference type="Proteomes" id="UP000558113"/>
    </source>
</evidence>
<comment type="caution">
    <text evidence="1">The sequence shown here is derived from an EMBL/GenBank/DDBJ whole genome shotgun (WGS) entry which is preliminary data.</text>
</comment>
<dbReference type="EMBL" id="JAAAMU010000002">
    <property type="protein sequence ID" value="NBC68391.1"/>
    <property type="molecule type" value="Genomic_DNA"/>
</dbReference>
<dbReference type="Proteomes" id="UP000558113">
    <property type="component" value="Unassembled WGS sequence"/>
</dbReference>
<accession>A0A7X4YMP0</accession>
<sequence>MARLLDARTSQNKSYTDLDSTTILQANTPTPIGVVGLNTIGASGTIRVQFTGIAELRLPDPLTPDTVIIIIIVRGTDLTGIPVARALYGTGNTVSPIQVITINASDYNVPYPPSNELIYTLFLFCTIEATRVGMESFNAIAFSD</sequence>
<organism evidence="1 2">
    <name type="scientific">Paenibacillus sacheonensis</name>
    <dbReference type="NCBI Taxonomy" id="742054"/>
    <lineage>
        <taxon>Bacteria</taxon>
        <taxon>Bacillati</taxon>
        <taxon>Bacillota</taxon>
        <taxon>Bacilli</taxon>
        <taxon>Bacillales</taxon>
        <taxon>Paenibacillaceae</taxon>
        <taxon>Paenibacillus</taxon>
    </lineage>
</organism>
<dbReference type="AlphaFoldDB" id="A0A7X4YMP0"/>
<reference evidence="1 2" key="1">
    <citation type="submission" date="2020-01" db="EMBL/GenBank/DDBJ databases">
        <title>Paenibacillus soybeanensis sp. nov. isolated from the nodules of soybean (Glycine max(L.) Merr).</title>
        <authorList>
            <person name="Wang H."/>
        </authorList>
    </citation>
    <scope>NUCLEOTIDE SEQUENCE [LARGE SCALE GENOMIC DNA]</scope>
    <source>
        <strain evidence="1 2">DSM 23054</strain>
    </source>
</reference>
<gene>
    <name evidence="1" type="ORF">GT003_05205</name>
</gene>
<name>A0A7X4YMP0_9BACL</name>
<evidence type="ECO:0000313" key="1">
    <source>
        <dbReference type="EMBL" id="NBC68391.1"/>
    </source>
</evidence>